<dbReference type="AlphaFoldDB" id="A0AAE3YZB5"/>
<evidence type="ECO:0000313" key="2">
    <source>
        <dbReference type="Proteomes" id="UP001183643"/>
    </source>
</evidence>
<dbReference type="Gene3D" id="3.90.1200.10">
    <property type="match status" value="1"/>
</dbReference>
<organism evidence="1 2">
    <name type="scientific">Catenuloplanes atrovinosus</name>
    <dbReference type="NCBI Taxonomy" id="137266"/>
    <lineage>
        <taxon>Bacteria</taxon>
        <taxon>Bacillati</taxon>
        <taxon>Actinomycetota</taxon>
        <taxon>Actinomycetes</taxon>
        <taxon>Micromonosporales</taxon>
        <taxon>Micromonosporaceae</taxon>
        <taxon>Catenuloplanes</taxon>
    </lineage>
</organism>
<protein>
    <recommendedName>
        <fullName evidence="3">Aminoglycoside phosphotransferase</fullName>
    </recommendedName>
</protein>
<dbReference type="SUPFAM" id="SSF56112">
    <property type="entry name" value="Protein kinase-like (PK-like)"/>
    <property type="match status" value="1"/>
</dbReference>
<gene>
    <name evidence="1" type="ORF">J2S41_007659</name>
</gene>
<name>A0AAE3YZB5_9ACTN</name>
<sequence length="267" mass="29564">MSVHRVSYDALPVGTRAAIEQITGTPITVEPVAEGFNSAVGVKLASAKGHFFVKALRSGDRWSWTQAREAEVAPHVHAVAPKLHGRVVKDGWDVLVFEMLQGSVADYSPSSFHVPVVVDLLTQMSEIPRPDIELRDAGQRLQAYVRPGSVHHFIGDSLLHTDLNNANIIVYKGKARIVDWGWATRGAPWLDAAYWVIWLIASGHQPPSAERWASKVPTWQMATAEGLNEFATANARLWSHIGKGSTDPWTERMVDASAEWEAFRLRC</sequence>
<keyword evidence="2" id="KW-1185">Reference proteome</keyword>
<dbReference type="InterPro" id="IPR011009">
    <property type="entry name" value="Kinase-like_dom_sf"/>
</dbReference>
<accession>A0AAE3YZB5</accession>
<comment type="caution">
    <text evidence="1">The sequence shown here is derived from an EMBL/GenBank/DDBJ whole genome shotgun (WGS) entry which is preliminary data.</text>
</comment>
<dbReference type="Proteomes" id="UP001183643">
    <property type="component" value="Unassembled WGS sequence"/>
</dbReference>
<evidence type="ECO:0008006" key="3">
    <source>
        <dbReference type="Google" id="ProtNLM"/>
    </source>
</evidence>
<reference evidence="1" key="1">
    <citation type="submission" date="2023-07" db="EMBL/GenBank/DDBJ databases">
        <title>Sequencing the genomes of 1000 actinobacteria strains.</title>
        <authorList>
            <person name="Klenk H.-P."/>
        </authorList>
    </citation>
    <scope>NUCLEOTIDE SEQUENCE</scope>
    <source>
        <strain evidence="1">DSM 44707</strain>
    </source>
</reference>
<evidence type="ECO:0000313" key="1">
    <source>
        <dbReference type="EMBL" id="MDR7280881.1"/>
    </source>
</evidence>
<dbReference type="EMBL" id="JAVDYB010000001">
    <property type="protein sequence ID" value="MDR7280881.1"/>
    <property type="molecule type" value="Genomic_DNA"/>
</dbReference>
<dbReference type="RefSeq" id="WP_310375680.1">
    <property type="nucleotide sequence ID" value="NZ_JAVDYB010000001.1"/>
</dbReference>
<proteinExistence type="predicted"/>